<name>A0ABQ4KEV3_9BACI</name>
<dbReference type="Pfam" id="PF10673">
    <property type="entry name" value="DUF2487"/>
    <property type="match status" value="1"/>
</dbReference>
<accession>A0ABQ4KEV3</accession>
<dbReference type="Proteomes" id="UP000679950">
    <property type="component" value="Unassembled WGS sequence"/>
</dbReference>
<gene>
    <name evidence="1" type="primary">ypiF</name>
    <name evidence="1" type="ORF">J8TS2_08280</name>
</gene>
<keyword evidence="2" id="KW-1185">Reference proteome</keyword>
<reference evidence="1 2" key="1">
    <citation type="submission" date="2021-03" db="EMBL/GenBank/DDBJ databases">
        <title>Antimicrobial resistance genes in bacteria isolated from Japanese honey, and their potential for conferring macrolide and lincosamide resistance in the American foulbrood pathogen Paenibacillus larvae.</title>
        <authorList>
            <person name="Okamoto M."/>
            <person name="Kumagai M."/>
            <person name="Kanamori H."/>
            <person name="Takamatsu D."/>
        </authorList>
    </citation>
    <scope>NUCLEOTIDE SEQUENCE [LARGE SCALE GENOMIC DNA]</scope>
    <source>
        <strain evidence="1 2">J8TS2</strain>
    </source>
</reference>
<dbReference type="EMBL" id="BORB01000005">
    <property type="protein sequence ID" value="GIN56509.1"/>
    <property type="molecule type" value="Genomic_DNA"/>
</dbReference>
<sequence>MKWNVKDIELFIREKEYVDTALIPVLPVEFESNMKRAAEQGEFIQLLSMHLERQFKGRLVLFPAFTYLREPEAEWDLLSSWRTRAKEGGFAHVFFLTADKRWSSLGEEKLGSFFYVPSIPLEHMEEKYKHAAMEDQLKTLIPKMIKNWG</sequence>
<organism evidence="1 2">
    <name type="scientific">Lederbergia ruris</name>
    <dbReference type="NCBI Taxonomy" id="217495"/>
    <lineage>
        <taxon>Bacteria</taxon>
        <taxon>Bacillati</taxon>
        <taxon>Bacillota</taxon>
        <taxon>Bacilli</taxon>
        <taxon>Bacillales</taxon>
        <taxon>Bacillaceae</taxon>
        <taxon>Lederbergia</taxon>
    </lineage>
</organism>
<evidence type="ECO:0008006" key="3">
    <source>
        <dbReference type="Google" id="ProtNLM"/>
    </source>
</evidence>
<proteinExistence type="predicted"/>
<comment type="caution">
    <text evidence="1">The sequence shown here is derived from an EMBL/GenBank/DDBJ whole genome shotgun (WGS) entry which is preliminary data.</text>
</comment>
<evidence type="ECO:0000313" key="2">
    <source>
        <dbReference type="Proteomes" id="UP000679950"/>
    </source>
</evidence>
<dbReference type="InterPro" id="IPR019615">
    <property type="entry name" value="DUF2487"/>
</dbReference>
<evidence type="ECO:0000313" key="1">
    <source>
        <dbReference type="EMBL" id="GIN56509.1"/>
    </source>
</evidence>
<protein>
    <recommendedName>
        <fullName evidence="3">DUF2487 family protein</fullName>
    </recommendedName>
</protein>
<dbReference type="RefSeq" id="WP_158322319.1">
    <property type="nucleotide sequence ID" value="NZ_BORB01000005.1"/>
</dbReference>